<dbReference type="KEGG" id="chd:Calhy_0071"/>
<feature type="domain" description="Glycoside hydrolase family 65 N-terminal" evidence="8">
    <location>
        <begin position="9"/>
        <end position="235"/>
    </location>
</feature>
<proteinExistence type="inferred from homology"/>
<dbReference type="eggNOG" id="COG1554">
    <property type="taxonomic scope" value="Bacteria"/>
</dbReference>
<dbReference type="AlphaFoldDB" id="E4Q9G2"/>
<protein>
    <submittedName>
        <fullName evidence="9">Glycoside hydrolase family 65 central catalytic</fullName>
    </submittedName>
</protein>
<evidence type="ECO:0000256" key="3">
    <source>
        <dbReference type="ARBA" id="ARBA00022679"/>
    </source>
</evidence>
<feature type="binding site" evidence="5">
    <location>
        <begin position="580"/>
        <end position="581"/>
    </location>
    <ligand>
        <name>substrate</name>
    </ligand>
</feature>
<dbReference type="Gene3D" id="2.70.98.40">
    <property type="entry name" value="Glycoside hydrolase, family 65, N-terminal domain"/>
    <property type="match status" value="1"/>
</dbReference>
<dbReference type="SUPFAM" id="SSF74650">
    <property type="entry name" value="Galactose mutarotase-like"/>
    <property type="match status" value="1"/>
</dbReference>
<keyword evidence="2" id="KW-0328">Glycosyltransferase</keyword>
<dbReference type="Proteomes" id="UP000006890">
    <property type="component" value="Chromosome"/>
</dbReference>
<dbReference type="SUPFAM" id="SSF48208">
    <property type="entry name" value="Six-hairpin glycosidases"/>
    <property type="match status" value="1"/>
</dbReference>
<evidence type="ECO:0000259" key="7">
    <source>
        <dbReference type="Pfam" id="PF03633"/>
    </source>
</evidence>
<keyword evidence="3" id="KW-0808">Transferase</keyword>
<dbReference type="GO" id="GO:0016757">
    <property type="term" value="F:glycosyltransferase activity"/>
    <property type="evidence" value="ECO:0007669"/>
    <property type="project" value="UniProtKB-KW"/>
</dbReference>
<dbReference type="PANTHER" id="PTHR11051">
    <property type="entry name" value="GLYCOSYL HYDROLASE-RELATED"/>
    <property type="match status" value="1"/>
</dbReference>
<evidence type="ECO:0000259" key="8">
    <source>
        <dbReference type="Pfam" id="PF03636"/>
    </source>
</evidence>
<dbReference type="Gene3D" id="2.60.420.10">
    <property type="entry name" value="Maltose phosphorylase, domain 3"/>
    <property type="match status" value="1"/>
</dbReference>
<reference key="1">
    <citation type="submission" date="2010-09" db="EMBL/GenBank/DDBJ databases">
        <title>Complete sequence of Caldicellulosiruptor hydrothermalis 108.</title>
        <authorList>
            <consortium name="US DOE Joint Genome Institute"/>
            <person name="Lucas S."/>
            <person name="Copeland A."/>
            <person name="Lapidus A."/>
            <person name="Cheng J.-F."/>
            <person name="Bruce D."/>
            <person name="Goodwin L."/>
            <person name="Pitluck S."/>
            <person name="Davenport K."/>
            <person name="Detter J.C."/>
            <person name="Han C."/>
            <person name="Tapia R."/>
            <person name="Land M."/>
            <person name="Hauser L."/>
            <person name="Chang Y.-J."/>
            <person name="Jeffries C."/>
            <person name="Kyrpides N."/>
            <person name="Ivanova N."/>
            <person name="Mikhailova N."/>
            <person name="Blumer-Schuette S.E."/>
            <person name="Kelly R.M."/>
            <person name="Woyke T."/>
        </authorList>
    </citation>
    <scope>NUCLEOTIDE SEQUENCE</scope>
    <source>
        <strain>108</strain>
    </source>
</reference>
<evidence type="ECO:0000313" key="10">
    <source>
        <dbReference type="Proteomes" id="UP000006890"/>
    </source>
</evidence>
<evidence type="ECO:0000313" key="9">
    <source>
        <dbReference type="EMBL" id="ADQ05833.1"/>
    </source>
</evidence>
<feature type="active site" description="Proton donor" evidence="4">
    <location>
        <position position="467"/>
    </location>
</feature>
<evidence type="ECO:0000256" key="1">
    <source>
        <dbReference type="ARBA" id="ARBA00006768"/>
    </source>
</evidence>
<accession>E4Q9G2</accession>
<dbReference type="Pfam" id="PF03636">
    <property type="entry name" value="Glyco_hydro_65N"/>
    <property type="match status" value="1"/>
</dbReference>
<dbReference type="InterPro" id="IPR008928">
    <property type="entry name" value="6-hairpin_glycosidase_sf"/>
</dbReference>
<evidence type="ECO:0000256" key="2">
    <source>
        <dbReference type="ARBA" id="ARBA00022676"/>
    </source>
</evidence>
<dbReference type="Pfam" id="PF03633">
    <property type="entry name" value="Glyco_hydro_65C"/>
    <property type="match status" value="1"/>
</dbReference>
<dbReference type="InterPro" id="IPR017045">
    <property type="entry name" value="Malt_Pase/Glycosyl_Hdrlase"/>
</dbReference>
<dbReference type="Pfam" id="PF03632">
    <property type="entry name" value="Glyco_hydro_65m"/>
    <property type="match status" value="1"/>
</dbReference>
<dbReference type="STRING" id="632292.Calhy_0071"/>
<keyword evidence="10" id="KW-1185">Reference proteome</keyword>
<dbReference type="PIRSF" id="PIRSF036289">
    <property type="entry name" value="Glycosyl_hydrolase_malt_phosph"/>
    <property type="match status" value="1"/>
</dbReference>
<dbReference type="PANTHER" id="PTHR11051:SF8">
    <property type="entry name" value="PROTEIN-GLUCOSYLGALACTOSYLHYDROXYLYSINE GLUCOSIDASE"/>
    <property type="match status" value="1"/>
</dbReference>
<evidence type="ECO:0000256" key="4">
    <source>
        <dbReference type="PIRSR" id="PIRSR036289-50"/>
    </source>
</evidence>
<dbReference type="InterPro" id="IPR005194">
    <property type="entry name" value="Glyco_hydro_65_C"/>
</dbReference>
<feature type="domain" description="Glycoside hydrolase family 65 C-terminal" evidence="7">
    <location>
        <begin position="683"/>
        <end position="724"/>
    </location>
</feature>
<sequence>MILSWRISKEGFNPSSIELDGSRFLIANGYMGYRGTLEEFGKNELVACTVAGVYDRYDDKWRELVNVPNGLFVKVYYNNTLLSPMTFQDCAHTYGLDLKDAYYFRNTKFFVDKEKWIRIKTKRFASSTDYHLLCLEYSITANFDCEIGIETGIDCDIWEINGPHFKEMSFQNLDGIYVTHLITNEGKNLVVAETADHLDNFINEEYLRLYVRKSKVKLASDKEFKFYKYMCVTHSLEFEKPFDEAIKRINEAKNLGFDYFFEKHRERWQERWSICDISIDGDEKAALSLRFSMYHLLSIAPYHSEKLSIPARGLSGQMYKGAIFWDTEIFMLPFFSYTLPDVARNLVMYRVHTLDGARRKAKEYGFEGAFYAWESQETGDDACSLFNVTDVITQRSIRTYFRDKQIHISGDVVYGFFTYYNATGDFSIFLEGAAEAVFECAKFYYSYAYYKPLKDRFEILDVTGPDEYHERVNNNAYTNRIAKFTFEKAIWLYDILKEKYPNILQEIDSKTCISQYIEKIKEAEQKMFLQKPNEEGIIEQFDGYFKLEDIEVEKLKDKMLHPYEYLGGGNGLATQTQVIKQADVVVLLNLFESEYEKEILKANWEYYNRRTEHGSTLSYSMYGLLAAKLGKLKDAYEYFLKTALIDLEGNYKQYVGNLYIGGTHPAANGGAWMAAVFGFGGIRVEGTKVEIDPHLPAHWKSLRFNLIIHGNLFEFEISNSKILIKSTRLKDSKNRSYRIVANKSEFIHEIGQLLEINLKGE</sequence>
<dbReference type="InterPro" id="IPR005195">
    <property type="entry name" value="Glyco_hydro_65_M"/>
</dbReference>
<evidence type="ECO:0000256" key="5">
    <source>
        <dbReference type="PIRSR" id="PIRSR036289-51"/>
    </source>
</evidence>
<dbReference type="EMBL" id="CP002219">
    <property type="protein sequence ID" value="ADQ05833.1"/>
    <property type="molecule type" value="Genomic_DNA"/>
</dbReference>
<comment type="similarity">
    <text evidence="1">Belongs to the glycosyl hydrolase 65 family.</text>
</comment>
<evidence type="ECO:0000259" key="6">
    <source>
        <dbReference type="Pfam" id="PF03632"/>
    </source>
</evidence>
<dbReference type="InterPro" id="IPR005196">
    <property type="entry name" value="Glyco_hydro_65_N"/>
</dbReference>
<dbReference type="HOGENOM" id="CLU_006285_2_1_9"/>
<keyword evidence="9" id="KW-0378">Hydrolase</keyword>
<name>E4Q9G2_CALH1</name>
<feature type="domain" description="Glycoside hydrolase family 65 central catalytic" evidence="6">
    <location>
        <begin position="290"/>
        <end position="673"/>
    </location>
</feature>
<gene>
    <name evidence="9" type="ordered locus">Calhy_0071</name>
</gene>
<dbReference type="Gene3D" id="1.50.10.10">
    <property type="match status" value="1"/>
</dbReference>
<feature type="binding site" evidence="5">
    <location>
        <begin position="325"/>
        <end position="326"/>
    </location>
    <ligand>
        <name>substrate</name>
    </ligand>
</feature>
<organism evidence="9 10">
    <name type="scientific">Caldicellulosiruptor hydrothermalis (strain DSM 18901 / VKM B-2411 / 108)</name>
    <dbReference type="NCBI Taxonomy" id="632292"/>
    <lineage>
        <taxon>Bacteria</taxon>
        <taxon>Bacillati</taxon>
        <taxon>Bacillota</taxon>
        <taxon>Bacillota incertae sedis</taxon>
        <taxon>Caldicellulosiruptorales</taxon>
        <taxon>Caldicellulosiruptoraceae</taxon>
        <taxon>Caldicellulosiruptor</taxon>
    </lineage>
</organism>
<dbReference type="GO" id="GO:0004553">
    <property type="term" value="F:hydrolase activity, hydrolyzing O-glycosyl compounds"/>
    <property type="evidence" value="ECO:0007669"/>
    <property type="project" value="TreeGrafter"/>
</dbReference>
<dbReference type="InterPro" id="IPR037018">
    <property type="entry name" value="GH65_N"/>
</dbReference>
<dbReference type="CAZy" id="GH65">
    <property type="family name" value="Glycoside Hydrolase Family 65"/>
</dbReference>
<dbReference type="InterPro" id="IPR011013">
    <property type="entry name" value="Gal_mutarotase_sf_dom"/>
</dbReference>
<dbReference type="InterPro" id="IPR012341">
    <property type="entry name" value="6hp_glycosidase-like_sf"/>
</dbReference>
<dbReference type="GO" id="GO:0005975">
    <property type="term" value="P:carbohydrate metabolic process"/>
    <property type="evidence" value="ECO:0007669"/>
    <property type="project" value="InterPro"/>
</dbReference>
<dbReference type="GO" id="GO:0030246">
    <property type="term" value="F:carbohydrate binding"/>
    <property type="evidence" value="ECO:0007669"/>
    <property type="project" value="InterPro"/>
</dbReference>
<reference evidence="9 10" key="2">
    <citation type="journal article" date="2011" name="J. Bacteriol.">
        <title>Complete genome sequences for the anaerobic, extremely thermophilic plant biomass-degrading bacteria Caldicellulosiruptor hydrothermalis, Caldicellulosiruptor kristjanssonii, Caldicellulosiruptor kronotskyensis, Caldicellulosiruptor owensenis, and Caldicellulosiruptor lactoaceticus.</title>
        <authorList>
            <person name="Blumer-Schuette S.E."/>
            <person name="Ozdemir I."/>
            <person name="Mistry D."/>
            <person name="Lucas S."/>
            <person name="Lapidus A."/>
            <person name="Cheng J.F."/>
            <person name="Goodwin L.A."/>
            <person name="Pitluck S."/>
            <person name="Land M.L."/>
            <person name="Hauser L.J."/>
            <person name="Woyke T."/>
            <person name="Mikhailova N."/>
            <person name="Pati A."/>
            <person name="Kyrpides N.C."/>
            <person name="Ivanova N."/>
            <person name="Detter J.C."/>
            <person name="Walston-Davenport K."/>
            <person name="Han S."/>
            <person name="Adams M.W."/>
            <person name="Kelly R.M."/>
        </authorList>
    </citation>
    <scope>NUCLEOTIDE SEQUENCE [LARGE SCALE GENOMIC DNA]</scope>
    <source>
        <strain evidence="10">DSM 18901 / VKM B-2411 / 108</strain>
    </source>
</reference>